<accession>A0ACC7NSQ5</accession>
<name>A0ACC7NSQ5_9BACL</name>
<reference evidence="1" key="1">
    <citation type="submission" date="2024-12" db="EMBL/GenBank/DDBJ databases">
        <authorList>
            <person name="Wu N."/>
        </authorList>
    </citation>
    <scope>NUCLEOTIDE SEQUENCE</scope>
    <source>
        <strain evidence="1">P15</strain>
    </source>
</reference>
<keyword evidence="2" id="KW-1185">Reference proteome</keyword>
<organism evidence="1 2">
    <name type="scientific">Paenibacillus mesotrionivorans</name>
    <dbReference type="NCBI Taxonomy" id="3160968"/>
    <lineage>
        <taxon>Bacteria</taxon>
        <taxon>Bacillati</taxon>
        <taxon>Bacillota</taxon>
        <taxon>Bacilli</taxon>
        <taxon>Bacillales</taxon>
        <taxon>Paenibacillaceae</taxon>
        <taxon>Paenibacillus</taxon>
    </lineage>
</organism>
<sequence length="409" mass="46543">MEKWKVLLADDEPIIRHGIRGSIDWEQLQMEVAGEAEDGEEALLAALHLQADIILVDLNMPIMNGIALIRELRERLPECRVIIVTGHEEFSYAQEAIRLNVDDYVLKPINVAQLTGVLTQVRKQLEERRQLQEHFDMANRQIAKNVTLLRERFCLEWLEGERDEGQLLEQLRFLKLPACAPLTLGLIRWSETVLGRPVSTENDRQLFLFAIENITGEILGGHSHVIFRDRSGHIVLFVWDILAEETVALLEASITRYLKITTVQRFVSVDGLAGIPAAYQAARQGVYRDTPMSPIVRRGKQLAQEQYANPELSLELVADRLQVSPVYFGRVFKQEMGVSFLAFLSRIRINRAIQLLHATDLTIHDIASQVGYLTQHYFSTSFKKHMGVSPNQYRRGGLSAVPGEETEKE</sequence>
<protein>
    <submittedName>
        <fullName evidence="1">Response regulator</fullName>
    </submittedName>
</protein>
<dbReference type="EMBL" id="JBJURJ010000002">
    <property type="protein sequence ID" value="MFM9327185.1"/>
    <property type="molecule type" value="Genomic_DNA"/>
</dbReference>
<proteinExistence type="predicted"/>
<comment type="caution">
    <text evidence="1">The sequence shown here is derived from an EMBL/GenBank/DDBJ whole genome shotgun (WGS) entry which is preliminary data.</text>
</comment>
<evidence type="ECO:0000313" key="1">
    <source>
        <dbReference type="EMBL" id="MFM9327185.1"/>
    </source>
</evidence>
<dbReference type="Proteomes" id="UP001631969">
    <property type="component" value="Unassembled WGS sequence"/>
</dbReference>
<gene>
    <name evidence="1" type="ORF">ACI1P1_02630</name>
</gene>
<evidence type="ECO:0000313" key="2">
    <source>
        <dbReference type="Proteomes" id="UP001631969"/>
    </source>
</evidence>